<reference evidence="2 3" key="1">
    <citation type="journal article" date="2016" name="Proc. Natl. Acad. Sci. U.S.A.">
        <title>Lipid metabolic changes in an early divergent fungus govern the establishment of a mutualistic symbiosis with endobacteria.</title>
        <authorList>
            <person name="Lastovetsky O.A."/>
            <person name="Gaspar M.L."/>
            <person name="Mondo S.J."/>
            <person name="LaButti K.M."/>
            <person name="Sandor L."/>
            <person name="Grigoriev I.V."/>
            <person name="Henry S.A."/>
            <person name="Pawlowska T.E."/>
        </authorList>
    </citation>
    <scope>NUCLEOTIDE SEQUENCE [LARGE SCALE GENOMIC DNA]</scope>
    <source>
        <strain evidence="2 3">ATCC 11559</strain>
    </source>
</reference>
<dbReference type="GO" id="GO:0003725">
    <property type="term" value="F:double-stranded RNA binding"/>
    <property type="evidence" value="ECO:0007669"/>
    <property type="project" value="TreeGrafter"/>
</dbReference>
<dbReference type="InterPro" id="IPR002466">
    <property type="entry name" value="A_deamin"/>
</dbReference>
<dbReference type="AlphaFoldDB" id="A0A1X0S081"/>
<accession>A0A1X0S081</accession>
<dbReference type="GO" id="GO:0006396">
    <property type="term" value="P:RNA processing"/>
    <property type="evidence" value="ECO:0007669"/>
    <property type="project" value="InterPro"/>
</dbReference>
<dbReference type="VEuPathDB" id="FungiDB:BCV72DRAFT_327944"/>
<evidence type="ECO:0000259" key="1">
    <source>
        <dbReference type="PROSITE" id="PS50141"/>
    </source>
</evidence>
<dbReference type="OMA" id="HPKKITY"/>
<dbReference type="GO" id="GO:0005730">
    <property type="term" value="C:nucleolus"/>
    <property type="evidence" value="ECO:0007669"/>
    <property type="project" value="TreeGrafter"/>
</dbReference>
<organism evidence="2 3">
    <name type="scientific">Rhizopus microsporus</name>
    <dbReference type="NCBI Taxonomy" id="58291"/>
    <lineage>
        <taxon>Eukaryota</taxon>
        <taxon>Fungi</taxon>
        <taxon>Fungi incertae sedis</taxon>
        <taxon>Mucoromycota</taxon>
        <taxon>Mucoromycotina</taxon>
        <taxon>Mucoromycetes</taxon>
        <taxon>Mucorales</taxon>
        <taxon>Mucorineae</taxon>
        <taxon>Rhizopodaceae</taxon>
        <taxon>Rhizopus</taxon>
    </lineage>
</organism>
<dbReference type="Pfam" id="PF02137">
    <property type="entry name" value="A_deamin"/>
    <property type="match status" value="1"/>
</dbReference>
<protein>
    <submittedName>
        <fullName evidence="2">Adenosine deaminase/editase</fullName>
    </submittedName>
</protein>
<evidence type="ECO:0000313" key="3">
    <source>
        <dbReference type="Proteomes" id="UP000242381"/>
    </source>
</evidence>
<dbReference type="GO" id="GO:0006382">
    <property type="term" value="P:adenosine to inosine editing"/>
    <property type="evidence" value="ECO:0007669"/>
    <property type="project" value="TreeGrafter"/>
</dbReference>
<dbReference type="GO" id="GO:0003726">
    <property type="term" value="F:double-stranded RNA adenosine deaminase activity"/>
    <property type="evidence" value="ECO:0007669"/>
    <property type="project" value="TreeGrafter"/>
</dbReference>
<dbReference type="Proteomes" id="UP000242381">
    <property type="component" value="Unassembled WGS sequence"/>
</dbReference>
<name>A0A1X0S081_RHIZD</name>
<dbReference type="SMART" id="SM00552">
    <property type="entry name" value="ADEAMc"/>
    <property type="match status" value="1"/>
</dbReference>
<dbReference type="PANTHER" id="PTHR10910">
    <property type="entry name" value="EUKARYOTE SPECIFIC DSRNA BINDING PROTEIN"/>
    <property type="match status" value="1"/>
</dbReference>
<sequence length="423" mass="48204">MLPRLFLSSTANKYTVSLQMSWKHDPDAIVNATLKKYKELPKQGKPIFHETKAEWTVLASIVMVHESSQSIEVISLGTGLKCLPFSKLSKAGDTLHDSHAEVIARRGFIKFLLEYAKSFDPSHQDSPFYKKDGKLALRPEYSFHMYISQSPCGDASMTALAAQQTSESFEQFQSGSNKRKRMVEYLTENMYINKKQKISTQQFRRGRFEYDQLGVLRTKPGRVDSEPTLCMSCSDKLARWNVLGIQSALLTFLFHPIYLSSVTIGDMYDHEAIKRALCQRLSSLEGLPSSYRLNCPIIAKTDIPFEASKSVLEKRYASTIPSSTCTILWVKGMAKSEVFVNGQKQGAPKGKPTTAKTRPSICKLNMFHEFLTIRQKEEKEEKEGQNYSEWKQGAIEYQKAKTCLLDQVFQSWVQTPLEYEQFK</sequence>
<dbReference type="PANTHER" id="PTHR10910:SF62">
    <property type="entry name" value="AT07585P-RELATED"/>
    <property type="match status" value="1"/>
</dbReference>
<dbReference type="GO" id="GO:0008251">
    <property type="term" value="F:tRNA-specific adenosine deaminase activity"/>
    <property type="evidence" value="ECO:0007669"/>
    <property type="project" value="TreeGrafter"/>
</dbReference>
<dbReference type="GO" id="GO:0005737">
    <property type="term" value="C:cytoplasm"/>
    <property type="evidence" value="ECO:0007669"/>
    <property type="project" value="TreeGrafter"/>
</dbReference>
<dbReference type="PROSITE" id="PS50141">
    <property type="entry name" value="A_DEAMIN_EDITASE"/>
    <property type="match status" value="1"/>
</dbReference>
<gene>
    <name evidence="2" type="ORF">BCV71DRAFT_255958</name>
</gene>
<feature type="domain" description="A to I editase" evidence="1">
    <location>
        <begin position="75"/>
        <end position="422"/>
    </location>
</feature>
<proteinExistence type="predicted"/>
<dbReference type="EMBL" id="KV921349">
    <property type="protein sequence ID" value="ORE17680.1"/>
    <property type="molecule type" value="Genomic_DNA"/>
</dbReference>
<evidence type="ECO:0000313" key="2">
    <source>
        <dbReference type="EMBL" id="ORE17680.1"/>
    </source>
</evidence>